<evidence type="ECO:0000313" key="1">
    <source>
        <dbReference type="EMBL" id="MCE3052497.1"/>
    </source>
</evidence>
<reference evidence="1 2" key="1">
    <citation type="journal article" date="2021" name="BMC Genomics">
        <title>Datura genome reveals duplications of psychoactive alkaloid biosynthetic genes and high mutation rate following tissue culture.</title>
        <authorList>
            <person name="Rajewski A."/>
            <person name="Carter-House D."/>
            <person name="Stajich J."/>
            <person name="Litt A."/>
        </authorList>
    </citation>
    <scope>NUCLEOTIDE SEQUENCE [LARGE SCALE GENOMIC DNA]</scope>
    <source>
        <strain evidence="1">AR-01</strain>
    </source>
</reference>
<sequence>MGAIIAEVINWRDIKLSTYLPFPCLITRPCREVHIPILAGIGVESAETSYAMPQPSQCALTQNFDRVVRKGDKQEKQLKLFAEQLGIFVDRAITGTLEPYKNLHACIYDMEARVIDRLKDLTVPDLLRVEEEMRIEEMRARVGGASSSSAPRVEGHVTRATVSLESQTLVTLSPATGDAHKIL</sequence>
<evidence type="ECO:0000313" key="2">
    <source>
        <dbReference type="Proteomes" id="UP000823775"/>
    </source>
</evidence>
<dbReference type="EMBL" id="JACEIK010009658">
    <property type="protein sequence ID" value="MCE3052497.1"/>
    <property type="molecule type" value="Genomic_DNA"/>
</dbReference>
<comment type="caution">
    <text evidence="1">The sequence shown here is derived from an EMBL/GenBank/DDBJ whole genome shotgun (WGS) entry which is preliminary data.</text>
</comment>
<protein>
    <submittedName>
        <fullName evidence="1">Uncharacterized protein</fullName>
    </submittedName>
</protein>
<accession>A0ABS8WR18</accession>
<dbReference type="Proteomes" id="UP000823775">
    <property type="component" value="Unassembled WGS sequence"/>
</dbReference>
<gene>
    <name evidence="1" type="ORF">HAX54_052766</name>
</gene>
<proteinExistence type="predicted"/>
<keyword evidence="2" id="KW-1185">Reference proteome</keyword>
<name>A0ABS8WR18_DATST</name>
<organism evidence="1 2">
    <name type="scientific">Datura stramonium</name>
    <name type="common">Jimsonweed</name>
    <name type="synonym">Common thornapple</name>
    <dbReference type="NCBI Taxonomy" id="4076"/>
    <lineage>
        <taxon>Eukaryota</taxon>
        <taxon>Viridiplantae</taxon>
        <taxon>Streptophyta</taxon>
        <taxon>Embryophyta</taxon>
        <taxon>Tracheophyta</taxon>
        <taxon>Spermatophyta</taxon>
        <taxon>Magnoliopsida</taxon>
        <taxon>eudicotyledons</taxon>
        <taxon>Gunneridae</taxon>
        <taxon>Pentapetalae</taxon>
        <taxon>asterids</taxon>
        <taxon>lamiids</taxon>
        <taxon>Solanales</taxon>
        <taxon>Solanaceae</taxon>
        <taxon>Solanoideae</taxon>
        <taxon>Datureae</taxon>
        <taxon>Datura</taxon>
    </lineage>
</organism>